<dbReference type="SUPFAM" id="SSF117281">
    <property type="entry name" value="Kelch motif"/>
    <property type="match status" value="2"/>
</dbReference>
<dbReference type="Pfam" id="PF24681">
    <property type="entry name" value="Kelch_KLHDC2_KLHL20_DRC7"/>
    <property type="match status" value="1"/>
</dbReference>
<dbReference type="InterPro" id="IPR015915">
    <property type="entry name" value="Kelch-typ_b-propeller"/>
</dbReference>
<evidence type="ECO:0000256" key="1">
    <source>
        <dbReference type="ARBA" id="ARBA00022737"/>
    </source>
</evidence>
<evidence type="ECO:0008006" key="5">
    <source>
        <dbReference type="Google" id="ProtNLM"/>
    </source>
</evidence>
<sequence length="354" mass="38013">MTISILPKVSNITNFDSPTSAMAVTAKWTRLLADDALPRSSQTLTVVGDTAYVFGGEVKPREPVDSIVYHVSAKPGQSLQNVSSVSTGKTAPQARVGAATTTLGSKIYVFSGRGGTAMAPIEENGSFWVFDTSDKTWSQLQPNDAGAACPVGRSYHTLTNDGKDTIFAHAGCPEKGRKQDLWSFNIHQHEWQELTPAPGPERGGTSITYAHGKLYRMNGFDGKTEQGGALDVFDIASNQWSTIHFEPDGISGPTPRSVGCLVAVSVDKKPSLVTMFGERDPSSLGHAGAGKMLCDIWLFDIESQTWKEVHPTGDTPSPRGWFDADAYHDTGVVVHGGLAESNARIGDLWLLAFD</sequence>
<reference evidence="3 4" key="1">
    <citation type="submission" date="2015-01" db="EMBL/GenBank/DDBJ databases">
        <title>The Genome Sequence of Exophiala sideris CBS121828.</title>
        <authorList>
            <consortium name="The Broad Institute Genomics Platform"/>
            <person name="Cuomo C."/>
            <person name="de Hoog S."/>
            <person name="Gorbushina A."/>
            <person name="Stielow B."/>
            <person name="Teixiera M."/>
            <person name="Abouelleil A."/>
            <person name="Chapman S.B."/>
            <person name="Priest M."/>
            <person name="Young S.K."/>
            <person name="Wortman J."/>
            <person name="Nusbaum C."/>
            <person name="Birren B."/>
        </authorList>
    </citation>
    <scope>NUCLEOTIDE SEQUENCE [LARGE SCALE GENOMIC DNA]</scope>
    <source>
        <strain evidence="3 4">CBS 121828</strain>
    </source>
</reference>
<keyword evidence="1" id="KW-0677">Repeat</keyword>
<evidence type="ECO:0000256" key="2">
    <source>
        <dbReference type="ARBA" id="ARBA00023004"/>
    </source>
</evidence>
<dbReference type="GO" id="GO:0019760">
    <property type="term" value="P:glucosinolate metabolic process"/>
    <property type="evidence" value="ECO:0007669"/>
    <property type="project" value="UniProtKB-ARBA"/>
</dbReference>
<dbReference type="OrthoDB" id="10250130at2759"/>
<dbReference type="PANTHER" id="PTHR47435:SF4">
    <property type="entry name" value="KELCH REPEAT PROTEIN (AFU_ORTHOLOGUE AFUA_5G12780)"/>
    <property type="match status" value="1"/>
</dbReference>
<evidence type="ECO:0000313" key="3">
    <source>
        <dbReference type="EMBL" id="KIV86014.1"/>
    </source>
</evidence>
<dbReference type="PANTHER" id="PTHR47435">
    <property type="entry name" value="KELCH REPEAT PROTEIN (AFU_ORTHOLOGUE AFUA_5G12780)"/>
    <property type="match status" value="1"/>
</dbReference>
<proteinExistence type="predicted"/>
<dbReference type="Gene3D" id="2.120.10.80">
    <property type="entry name" value="Kelch-type beta propeller"/>
    <property type="match status" value="2"/>
</dbReference>
<dbReference type="HOGENOM" id="CLU_030461_1_1_1"/>
<name>A0A0D1YWY9_9EURO</name>
<gene>
    <name evidence="3" type="ORF">PV11_01657</name>
</gene>
<dbReference type="Proteomes" id="UP000053599">
    <property type="component" value="Unassembled WGS sequence"/>
</dbReference>
<keyword evidence="2" id="KW-0408">Iron</keyword>
<dbReference type="AlphaFoldDB" id="A0A0D1YWY9"/>
<accession>A0A0D1YWY9</accession>
<protein>
    <recommendedName>
        <fullName evidence="5">Nitrile-specifier protein 5</fullName>
    </recommendedName>
</protein>
<evidence type="ECO:0000313" key="4">
    <source>
        <dbReference type="Proteomes" id="UP000053599"/>
    </source>
</evidence>
<dbReference type="EMBL" id="KN846951">
    <property type="protein sequence ID" value="KIV86014.1"/>
    <property type="molecule type" value="Genomic_DNA"/>
</dbReference>
<organism evidence="3 4">
    <name type="scientific">Exophiala sideris</name>
    <dbReference type="NCBI Taxonomy" id="1016849"/>
    <lineage>
        <taxon>Eukaryota</taxon>
        <taxon>Fungi</taxon>
        <taxon>Dikarya</taxon>
        <taxon>Ascomycota</taxon>
        <taxon>Pezizomycotina</taxon>
        <taxon>Eurotiomycetes</taxon>
        <taxon>Chaetothyriomycetidae</taxon>
        <taxon>Chaetothyriales</taxon>
        <taxon>Herpotrichiellaceae</taxon>
        <taxon>Exophiala</taxon>
    </lineage>
</organism>
<dbReference type="STRING" id="1016849.A0A0D1YWY9"/>